<feature type="transmembrane region" description="Helical" evidence="7">
    <location>
        <begin position="12"/>
        <end position="33"/>
    </location>
</feature>
<gene>
    <name evidence="9" type="ORF">UFOPK3554_01193</name>
</gene>
<dbReference type="InterPro" id="IPR035906">
    <property type="entry name" value="MetI-like_sf"/>
</dbReference>
<dbReference type="GO" id="GO:0055085">
    <property type="term" value="P:transmembrane transport"/>
    <property type="evidence" value="ECO:0007669"/>
    <property type="project" value="InterPro"/>
</dbReference>
<evidence type="ECO:0000256" key="3">
    <source>
        <dbReference type="ARBA" id="ARBA00022475"/>
    </source>
</evidence>
<accession>A0A6J7XUK0</accession>
<evidence type="ECO:0000256" key="1">
    <source>
        <dbReference type="ARBA" id="ARBA00004651"/>
    </source>
</evidence>
<protein>
    <submittedName>
        <fullName evidence="9">Unannotated protein</fullName>
    </submittedName>
</protein>
<dbReference type="PANTHER" id="PTHR43744">
    <property type="entry name" value="ABC TRANSPORTER PERMEASE PROTEIN MG189-RELATED-RELATED"/>
    <property type="match status" value="1"/>
</dbReference>
<dbReference type="PROSITE" id="PS50928">
    <property type="entry name" value="ABC_TM1"/>
    <property type="match status" value="1"/>
</dbReference>
<dbReference type="GO" id="GO:0005886">
    <property type="term" value="C:plasma membrane"/>
    <property type="evidence" value="ECO:0007669"/>
    <property type="project" value="UniProtKB-SubCell"/>
</dbReference>
<proteinExistence type="predicted"/>
<reference evidence="9" key="1">
    <citation type="submission" date="2020-05" db="EMBL/GenBank/DDBJ databases">
        <authorList>
            <person name="Chiriac C."/>
            <person name="Salcher M."/>
            <person name="Ghai R."/>
            <person name="Kavagutti S V."/>
        </authorList>
    </citation>
    <scope>NUCLEOTIDE SEQUENCE</scope>
</reference>
<keyword evidence="5 7" id="KW-1133">Transmembrane helix</keyword>
<feature type="transmembrane region" description="Helical" evidence="7">
    <location>
        <begin position="141"/>
        <end position="160"/>
    </location>
</feature>
<evidence type="ECO:0000256" key="7">
    <source>
        <dbReference type="SAM" id="Phobius"/>
    </source>
</evidence>
<feature type="domain" description="ABC transmembrane type-1" evidence="8">
    <location>
        <begin position="73"/>
        <end position="264"/>
    </location>
</feature>
<feature type="transmembrane region" description="Helical" evidence="7">
    <location>
        <begin position="245"/>
        <end position="264"/>
    </location>
</feature>
<evidence type="ECO:0000256" key="5">
    <source>
        <dbReference type="ARBA" id="ARBA00022989"/>
    </source>
</evidence>
<dbReference type="CDD" id="cd06261">
    <property type="entry name" value="TM_PBP2"/>
    <property type="match status" value="1"/>
</dbReference>
<dbReference type="SUPFAM" id="SSF161098">
    <property type="entry name" value="MetI-like"/>
    <property type="match status" value="1"/>
</dbReference>
<keyword evidence="4 7" id="KW-0812">Transmembrane</keyword>
<evidence type="ECO:0000256" key="2">
    <source>
        <dbReference type="ARBA" id="ARBA00022448"/>
    </source>
</evidence>
<evidence type="ECO:0000256" key="6">
    <source>
        <dbReference type="ARBA" id="ARBA00023136"/>
    </source>
</evidence>
<keyword evidence="6 7" id="KW-0472">Membrane</keyword>
<dbReference type="EMBL" id="CAFBSG010000024">
    <property type="protein sequence ID" value="CAB5241029.1"/>
    <property type="molecule type" value="Genomic_DNA"/>
</dbReference>
<dbReference type="Pfam" id="PF00528">
    <property type="entry name" value="BPD_transp_1"/>
    <property type="match status" value="1"/>
</dbReference>
<keyword evidence="2" id="KW-0813">Transport</keyword>
<feature type="transmembrane region" description="Helical" evidence="7">
    <location>
        <begin position="189"/>
        <end position="210"/>
    </location>
</feature>
<feature type="transmembrane region" description="Helical" evidence="7">
    <location>
        <begin position="108"/>
        <end position="129"/>
    </location>
</feature>
<comment type="subcellular location">
    <subcellularLocation>
        <location evidence="1">Cell membrane</location>
        <topology evidence="1">Multi-pass membrane protein</topology>
    </subcellularLocation>
</comment>
<dbReference type="PANTHER" id="PTHR43744:SF8">
    <property type="entry name" value="SN-GLYCEROL-3-PHOSPHATE TRANSPORT SYSTEM PERMEASE PROTEIN UGPE"/>
    <property type="match status" value="1"/>
</dbReference>
<feature type="transmembrane region" description="Helical" evidence="7">
    <location>
        <begin position="79"/>
        <end position="101"/>
    </location>
</feature>
<dbReference type="AlphaFoldDB" id="A0A6J7XUK0"/>
<organism evidence="9">
    <name type="scientific">freshwater metagenome</name>
    <dbReference type="NCBI Taxonomy" id="449393"/>
    <lineage>
        <taxon>unclassified sequences</taxon>
        <taxon>metagenomes</taxon>
        <taxon>ecological metagenomes</taxon>
    </lineage>
</organism>
<evidence type="ECO:0000313" key="9">
    <source>
        <dbReference type="EMBL" id="CAB5241029.1"/>
    </source>
</evidence>
<evidence type="ECO:0000259" key="8">
    <source>
        <dbReference type="PROSITE" id="PS50928"/>
    </source>
</evidence>
<name>A0A6J7XUK0_9ZZZZ</name>
<evidence type="ECO:0000256" key="4">
    <source>
        <dbReference type="ARBA" id="ARBA00022692"/>
    </source>
</evidence>
<keyword evidence="3" id="KW-1003">Cell membrane</keyword>
<sequence length="278" mass="31306">MIAKKKIGLTPYLVLIGLIIMALVWLFPLYIAFINSFKPEDEFTKNGVLAFPHHWDFSKFGKFWGEVNFSRKLFNSMQVSILVSLIAVTLSFLTAYAIGIGKVKGRNWILGFFMVAFTIPQEALIYPLYSVSKMFNLYDSLWSIIIIFGVMSTGFGTYLLSSVMSTFPDELLEAARVDGASPWRILRSIVLPLLRPTLFVLATMFFIFTWNEFLIPLVMLPSNDHQTVTLSMAITTGQYTSDPTARAAAALIGFMPSVIFFLIFQRTLMRGITLGAVK</sequence>
<dbReference type="Gene3D" id="1.10.3720.10">
    <property type="entry name" value="MetI-like"/>
    <property type="match status" value="1"/>
</dbReference>
<dbReference type="InterPro" id="IPR000515">
    <property type="entry name" value="MetI-like"/>
</dbReference>